<dbReference type="Proteomes" id="UP001172155">
    <property type="component" value="Unassembled WGS sequence"/>
</dbReference>
<dbReference type="EMBL" id="JAUKUD010000002">
    <property type="protein sequence ID" value="KAK0750838.1"/>
    <property type="molecule type" value="Genomic_DNA"/>
</dbReference>
<dbReference type="AlphaFoldDB" id="A0AA40K9D5"/>
<keyword evidence="3" id="KW-1185">Reference proteome</keyword>
<protein>
    <submittedName>
        <fullName evidence="2">Uncharacterized protein</fullName>
    </submittedName>
</protein>
<evidence type="ECO:0000313" key="2">
    <source>
        <dbReference type="EMBL" id="KAK0750838.1"/>
    </source>
</evidence>
<name>A0AA40K9D5_9PEZI</name>
<organism evidence="2 3">
    <name type="scientific">Schizothecium vesticola</name>
    <dbReference type="NCBI Taxonomy" id="314040"/>
    <lineage>
        <taxon>Eukaryota</taxon>
        <taxon>Fungi</taxon>
        <taxon>Dikarya</taxon>
        <taxon>Ascomycota</taxon>
        <taxon>Pezizomycotina</taxon>
        <taxon>Sordariomycetes</taxon>
        <taxon>Sordariomycetidae</taxon>
        <taxon>Sordariales</taxon>
        <taxon>Schizotheciaceae</taxon>
        <taxon>Schizothecium</taxon>
    </lineage>
</organism>
<gene>
    <name evidence="2" type="ORF">B0T18DRAFT_57541</name>
</gene>
<sequence length="127" mass="13845">MASDYPKNRPPSAPARYEASIYQPLRAVPQRCSRIASPPRQKSPIGRLLSLVCCSPTLPQKPGRSRARHTTAEGTLIRLHTGSQGTGPAGHRTALARDDDRSLARPRQVLILDTPAIISHRHDGARS</sequence>
<feature type="region of interest" description="Disordered" evidence="1">
    <location>
        <begin position="80"/>
        <end position="107"/>
    </location>
</feature>
<accession>A0AA40K9D5</accession>
<evidence type="ECO:0000256" key="1">
    <source>
        <dbReference type="SAM" id="MobiDB-lite"/>
    </source>
</evidence>
<reference evidence="2" key="1">
    <citation type="submission" date="2023-06" db="EMBL/GenBank/DDBJ databases">
        <title>Genome-scale phylogeny and comparative genomics of the fungal order Sordariales.</title>
        <authorList>
            <consortium name="Lawrence Berkeley National Laboratory"/>
            <person name="Hensen N."/>
            <person name="Bonometti L."/>
            <person name="Westerberg I."/>
            <person name="Brannstrom I.O."/>
            <person name="Guillou S."/>
            <person name="Cros-Aarteil S."/>
            <person name="Calhoun S."/>
            <person name="Haridas S."/>
            <person name="Kuo A."/>
            <person name="Mondo S."/>
            <person name="Pangilinan J."/>
            <person name="Riley R."/>
            <person name="LaButti K."/>
            <person name="Andreopoulos B."/>
            <person name="Lipzen A."/>
            <person name="Chen C."/>
            <person name="Yanf M."/>
            <person name="Daum C."/>
            <person name="Ng V."/>
            <person name="Clum A."/>
            <person name="Steindorff A."/>
            <person name="Ohm R."/>
            <person name="Martin F."/>
            <person name="Silar P."/>
            <person name="Natvig D."/>
            <person name="Lalanne C."/>
            <person name="Gautier V."/>
            <person name="Ament-velasquez S.L."/>
            <person name="Kruys A."/>
            <person name="Hutchinson M.I."/>
            <person name="Powell A.J."/>
            <person name="Barry K."/>
            <person name="Miller A.N."/>
            <person name="Grigoriev I.V."/>
            <person name="Debuchy R."/>
            <person name="Gladieux P."/>
            <person name="Thoren M.H."/>
            <person name="Johannesson H."/>
        </authorList>
    </citation>
    <scope>NUCLEOTIDE SEQUENCE</scope>
    <source>
        <strain evidence="2">SMH3187-1</strain>
    </source>
</reference>
<proteinExistence type="predicted"/>
<comment type="caution">
    <text evidence="2">The sequence shown here is derived from an EMBL/GenBank/DDBJ whole genome shotgun (WGS) entry which is preliminary data.</text>
</comment>
<evidence type="ECO:0000313" key="3">
    <source>
        <dbReference type="Proteomes" id="UP001172155"/>
    </source>
</evidence>